<accession>A0A368VJL6</accession>
<dbReference type="AlphaFoldDB" id="A0A368VJL6"/>
<organism evidence="3 4">
    <name type="scientific">Paenibacillus prosopidis</name>
    <dbReference type="NCBI Taxonomy" id="630520"/>
    <lineage>
        <taxon>Bacteria</taxon>
        <taxon>Bacillati</taxon>
        <taxon>Bacillota</taxon>
        <taxon>Bacilli</taxon>
        <taxon>Bacillales</taxon>
        <taxon>Paenibacillaceae</taxon>
        <taxon>Paenibacillus</taxon>
    </lineage>
</organism>
<sequence>MKDILGIVGGMGSHAAVSIFQQLINRSPAKKDQEYIEIILHNNTCIPDRTEGILYQGEDPFPELLRSVKLLERCGATVIVLACVTAHHFADRLEESLTKARMFNIVRETVDYSCRMYPNIRNIGILATEGTCKTGLWKKEFDKRQINTIILSEEHQNKYFNNVIYGHNGVKAGYQDEGLKNNLLEGCNKLMEMGAEVIIGACSELPLLISKEDLQLPYIDSLQLAADKLIEQYYCNKG</sequence>
<name>A0A368VJL6_9BACL</name>
<comment type="similarity">
    <text evidence="1">Belongs to the aspartate/glutamate racemases family.</text>
</comment>
<comment type="caution">
    <text evidence="3">The sequence shown here is derived from an EMBL/GenBank/DDBJ whole genome shotgun (WGS) entry which is preliminary data.</text>
</comment>
<dbReference type="Gene3D" id="3.40.50.1860">
    <property type="match status" value="2"/>
</dbReference>
<dbReference type="RefSeq" id="WP_114383840.1">
    <property type="nucleotide sequence ID" value="NZ_QPJD01000023.1"/>
</dbReference>
<evidence type="ECO:0000256" key="1">
    <source>
        <dbReference type="ARBA" id="ARBA00007847"/>
    </source>
</evidence>
<dbReference type="GO" id="GO:0047661">
    <property type="term" value="F:amino-acid racemase activity"/>
    <property type="evidence" value="ECO:0007669"/>
    <property type="project" value="InterPro"/>
</dbReference>
<dbReference type="InterPro" id="IPR004380">
    <property type="entry name" value="Asp_race"/>
</dbReference>
<keyword evidence="4" id="KW-1185">Reference proteome</keyword>
<gene>
    <name evidence="3" type="ORF">DFP97_12363</name>
</gene>
<evidence type="ECO:0000313" key="4">
    <source>
        <dbReference type="Proteomes" id="UP000252415"/>
    </source>
</evidence>
<evidence type="ECO:0000256" key="2">
    <source>
        <dbReference type="ARBA" id="ARBA00023235"/>
    </source>
</evidence>
<dbReference type="PANTHER" id="PTHR21198:SF7">
    <property type="entry name" value="ASPARTATE-GLUTAMATE RACEMASE FAMILY"/>
    <property type="match status" value="1"/>
</dbReference>
<keyword evidence="2" id="KW-0413">Isomerase</keyword>
<dbReference type="OrthoDB" id="9803739at2"/>
<dbReference type="Pfam" id="PF01177">
    <property type="entry name" value="Asp_Glu_race"/>
    <property type="match status" value="1"/>
</dbReference>
<reference evidence="3 4" key="1">
    <citation type="submission" date="2018-07" db="EMBL/GenBank/DDBJ databases">
        <title>Genomic Encyclopedia of Type Strains, Phase III (KMG-III): the genomes of soil and plant-associated and newly described type strains.</title>
        <authorList>
            <person name="Whitman W."/>
        </authorList>
    </citation>
    <scope>NUCLEOTIDE SEQUENCE [LARGE SCALE GENOMIC DNA]</scope>
    <source>
        <strain evidence="3 4">CECT 7506</strain>
    </source>
</reference>
<dbReference type="SUPFAM" id="SSF53681">
    <property type="entry name" value="Aspartate/glutamate racemase"/>
    <property type="match status" value="2"/>
</dbReference>
<evidence type="ECO:0000313" key="3">
    <source>
        <dbReference type="EMBL" id="RCW41534.1"/>
    </source>
</evidence>
<dbReference type="PANTHER" id="PTHR21198">
    <property type="entry name" value="GLUTAMATE RACEMASE"/>
    <property type="match status" value="1"/>
</dbReference>
<protein>
    <submittedName>
        <fullName evidence="3">Aspartate racemase</fullName>
    </submittedName>
</protein>
<dbReference type="Proteomes" id="UP000252415">
    <property type="component" value="Unassembled WGS sequence"/>
</dbReference>
<dbReference type="NCBIfam" id="TIGR00035">
    <property type="entry name" value="asp_race"/>
    <property type="match status" value="1"/>
</dbReference>
<proteinExistence type="inferred from homology"/>
<dbReference type="InterPro" id="IPR015942">
    <property type="entry name" value="Asp/Glu/hydantoin_racemase"/>
</dbReference>
<dbReference type="EMBL" id="QPJD01000023">
    <property type="protein sequence ID" value="RCW41534.1"/>
    <property type="molecule type" value="Genomic_DNA"/>
</dbReference>
<dbReference type="InterPro" id="IPR001920">
    <property type="entry name" value="Asp/Glu_race"/>
</dbReference>